<evidence type="ECO:0000313" key="8">
    <source>
        <dbReference type="Proteomes" id="UP000075714"/>
    </source>
</evidence>
<dbReference type="STRING" id="33097.A0A150GIZ7"/>
<dbReference type="SUPFAM" id="SSF54695">
    <property type="entry name" value="POZ domain"/>
    <property type="match status" value="1"/>
</dbReference>
<feature type="domain" description="BTB" evidence="6">
    <location>
        <begin position="373"/>
        <end position="443"/>
    </location>
</feature>
<dbReference type="Proteomes" id="UP000075714">
    <property type="component" value="Unassembled WGS sequence"/>
</dbReference>
<dbReference type="Gene3D" id="3.30.710.10">
    <property type="entry name" value="Potassium Channel Kv1.1, Chain A"/>
    <property type="match status" value="1"/>
</dbReference>
<dbReference type="OrthoDB" id="6359816at2759"/>
<dbReference type="PROSITE" id="PS50097">
    <property type="entry name" value="BTB"/>
    <property type="match status" value="1"/>
</dbReference>
<dbReference type="PANTHER" id="PTHR46231:SF1">
    <property type="entry name" value="ANKYRIN REPEAT AND BTB_POZ DOMAIN-CONTAINING PROTEIN 1"/>
    <property type="match status" value="1"/>
</dbReference>
<evidence type="ECO:0000313" key="7">
    <source>
        <dbReference type="EMBL" id="KXZ49675.1"/>
    </source>
</evidence>
<keyword evidence="5" id="KW-0732">Signal</keyword>
<evidence type="ECO:0000256" key="3">
    <source>
        <dbReference type="ARBA" id="ARBA00023043"/>
    </source>
</evidence>
<gene>
    <name evidence="7" type="ORF">GPECTOR_20g532</name>
</gene>
<dbReference type="InterPro" id="IPR000210">
    <property type="entry name" value="BTB/POZ_dom"/>
</dbReference>
<dbReference type="GO" id="GO:0005737">
    <property type="term" value="C:cytoplasm"/>
    <property type="evidence" value="ECO:0007669"/>
    <property type="project" value="TreeGrafter"/>
</dbReference>
<accession>A0A150GIZ7</accession>
<dbReference type="EMBL" id="LSYV01000021">
    <property type="protein sequence ID" value="KXZ49675.1"/>
    <property type="molecule type" value="Genomic_DNA"/>
</dbReference>
<name>A0A150GIZ7_GONPE</name>
<evidence type="ECO:0000256" key="2">
    <source>
        <dbReference type="ARBA" id="ARBA00022737"/>
    </source>
</evidence>
<dbReference type="Pfam" id="PF00651">
    <property type="entry name" value="BTB"/>
    <property type="match status" value="1"/>
</dbReference>
<feature type="compositionally biased region" description="Low complexity" evidence="4">
    <location>
        <begin position="199"/>
        <end position="212"/>
    </location>
</feature>
<feature type="signal peptide" evidence="5">
    <location>
        <begin position="1"/>
        <end position="19"/>
    </location>
</feature>
<feature type="compositionally biased region" description="Gly residues" evidence="4">
    <location>
        <begin position="213"/>
        <end position="222"/>
    </location>
</feature>
<dbReference type="InterPro" id="IPR011042">
    <property type="entry name" value="6-blade_b-propeller_TolB-like"/>
</dbReference>
<keyword evidence="2" id="KW-0677">Repeat</keyword>
<protein>
    <recommendedName>
        <fullName evidence="6">BTB domain-containing protein</fullName>
    </recommendedName>
</protein>
<comment type="caution">
    <text evidence="7">The sequence shown here is derived from an EMBL/GenBank/DDBJ whole genome shotgun (WGS) entry which is preliminary data.</text>
</comment>
<feature type="region of interest" description="Disordered" evidence="4">
    <location>
        <begin position="199"/>
        <end position="224"/>
    </location>
</feature>
<keyword evidence="8" id="KW-1185">Reference proteome</keyword>
<dbReference type="Gene3D" id="2.120.10.30">
    <property type="entry name" value="TolB, C-terminal domain"/>
    <property type="match status" value="1"/>
</dbReference>
<evidence type="ECO:0000256" key="4">
    <source>
        <dbReference type="SAM" id="MobiDB-lite"/>
    </source>
</evidence>
<evidence type="ECO:0000256" key="1">
    <source>
        <dbReference type="ARBA" id="ARBA00004906"/>
    </source>
</evidence>
<proteinExistence type="predicted"/>
<organism evidence="7 8">
    <name type="scientific">Gonium pectorale</name>
    <name type="common">Green alga</name>
    <dbReference type="NCBI Taxonomy" id="33097"/>
    <lineage>
        <taxon>Eukaryota</taxon>
        <taxon>Viridiplantae</taxon>
        <taxon>Chlorophyta</taxon>
        <taxon>core chlorophytes</taxon>
        <taxon>Chlorophyceae</taxon>
        <taxon>CS clade</taxon>
        <taxon>Chlamydomonadales</taxon>
        <taxon>Volvocaceae</taxon>
        <taxon>Gonium</taxon>
    </lineage>
</organism>
<evidence type="ECO:0000256" key="5">
    <source>
        <dbReference type="SAM" id="SignalP"/>
    </source>
</evidence>
<comment type="pathway">
    <text evidence="1">Protein modification; protein ubiquitination.</text>
</comment>
<dbReference type="InterPro" id="IPR011333">
    <property type="entry name" value="SKP1/BTB/POZ_sf"/>
</dbReference>
<reference evidence="8" key="1">
    <citation type="journal article" date="2016" name="Nat. Commun.">
        <title>The Gonium pectorale genome demonstrates co-option of cell cycle regulation during the evolution of multicellularity.</title>
        <authorList>
            <person name="Hanschen E.R."/>
            <person name="Marriage T.N."/>
            <person name="Ferris P.J."/>
            <person name="Hamaji T."/>
            <person name="Toyoda A."/>
            <person name="Fujiyama A."/>
            <person name="Neme R."/>
            <person name="Noguchi H."/>
            <person name="Minakuchi Y."/>
            <person name="Suzuki M."/>
            <person name="Kawai-Toyooka H."/>
            <person name="Smith D.R."/>
            <person name="Sparks H."/>
            <person name="Anderson J."/>
            <person name="Bakaric R."/>
            <person name="Luria V."/>
            <person name="Karger A."/>
            <person name="Kirschner M.W."/>
            <person name="Durand P.M."/>
            <person name="Michod R.E."/>
            <person name="Nozaki H."/>
            <person name="Olson B.J."/>
        </authorList>
    </citation>
    <scope>NUCLEOTIDE SEQUENCE [LARGE SCALE GENOMIC DNA]</scope>
    <source>
        <strain evidence="8">NIES-2863</strain>
    </source>
</reference>
<feature type="chain" id="PRO_5007562136" description="BTB domain-containing protein" evidence="5">
    <location>
        <begin position="20"/>
        <end position="541"/>
    </location>
</feature>
<dbReference type="PANTHER" id="PTHR46231">
    <property type="entry name" value="ANKYRIN REPEAT AND BTB/POZ DOMAIN-CONTAINING PROTEIN 1"/>
    <property type="match status" value="1"/>
</dbReference>
<keyword evidence="3" id="KW-0040">ANK repeat</keyword>
<dbReference type="InterPro" id="IPR044515">
    <property type="entry name" value="ABTB1"/>
</dbReference>
<dbReference type="AlphaFoldDB" id="A0A150GIZ7"/>
<sequence length="541" mass="56415">MAWQRHTLVTCVAARGVVALPQQTLLFTDDGLYQLDEHGQQPPTLGAAIPLKDPGGAPCALKRPRCPVYEPVTDCVYFVEGRFEEYALMRLDASNVVSRVPGGGGSGGSGPQPEACPFQGKIHAMAADGAGRLYAATEGNIYKISGLSSPGRGAPVLAAVSALHGAAPSGEQWWGLTFNPVTRTLIAATPYELYEVPIPTTTTTTTPTTNTAAGGGGGGGGPQPVARMLAGDATSRSRFKDGLGTEARFGAVEAIVASGDGHTYIVDESRLRELTRPSGHVHTLDGSLPNSDVICCYPPAITPSGWVAVGVYNVPGLAVYGPGFAPTAYAKRGLAAAPTDALVRCLTATACPPPSAGSGGGTGGGDCGRGCSANAVLTVRVFDRAFVVHRALLEDRCGYFKGLLASEGFAESAADEVALPDADPDVFGRLLAYMYSGSLDVPTEQLKATAELADRLLMPAVCEQLKPRLLAACTPATVVDDLLWADRHNLADLIPELKDKFVWNIKAAIAAAPEQLHELTSRSPTLAAEVIRTMARELSRP</sequence>
<dbReference type="SUPFAM" id="SSF63825">
    <property type="entry name" value="YWTD domain"/>
    <property type="match status" value="1"/>
</dbReference>
<dbReference type="GO" id="GO:0000151">
    <property type="term" value="C:ubiquitin ligase complex"/>
    <property type="evidence" value="ECO:0007669"/>
    <property type="project" value="TreeGrafter"/>
</dbReference>
<dbReference type="CDD" id="cd18186">
    <property type="entry name" value="BTB_POZ_ZBTB_KLHL-like"/>
    <property type="match status" value="1"/>
</dbReference>
<dbReference type="SMART" id="SM00225">
    <property type="entry name" value="BTB"/>
    <property type="match status" value="1"/>
</dbReference>
<evidence type="ECO:0000259" key="6">
    <source>
        <dbReference type="PROSITE" id="PS50097"/>
    </source>
</evidence>